<feature type="region of interest" description="Disordered" evidence="2">
    <location>
        <begin position="103"/>
        <end position="124"/>
    </location>
</feature>
<proteinExistence type="predicted"/>
<dbReference type="PANTHER" id="PTHR35526:SF3">
    <property type="entry name" value="ANTI-SIGMA-F FACTOR RSBW"/>
    <property type="match status" value="1"/>
</dbReference>
<evidence type="ECO:0000256" key="1">
    <source>
        <dbReference type="ARBA" id="ARBA00022527"/>
    </source>
</evidence>
<dbReference type="InterPro" id="IPR036890">
    <property type="entry name" value="HATPase_C_sf"/>
</dbReference>
<sequence>MAIVQHTPALDHTNSPPDAPRWECRVYPGQLSQTSRVRADLAVDLDRMTNFPVEAREDMVLCLSEMFANACEHSRSGQDPDGRVVRTLDLPRPGAVRISIIDDGTRTNTSDSSPRVPRRRTRREWDQAERGRGLLLLGHLATRWGFRPVLDFPFCAGLGTVIWAEFTHPALTTLSAGGNSCGGVR</sequence>
<accession>A0A975LB55</accession>
<evidence type="ECO:0000256" key="2">
    <source>
        <dbReference type="SAM" id="MobiDB-lite"/>
    </source>
</evidence>
<dbReference type="SUPFAM" id="SSF55874">
    <property type="entry name" value="ATPase domain of HSP90 chaperone/DNA topoisomerase II/histidine kinase"/>
    <property type="match status" value="1"/>
</dbReference>
<organism evidence="4 5">
    <name type="scientific">Nocardiopsis eucommiae</name>
    <dbReference type="NCBI Taxonomy" id="2831970"/>
    <lineage>
        <taxon>Bacteria</taxon>
        <taxon>Bacillati</taxon>
        <taxon>Actinomycetota</taxon>
        <taxon>Actinomycetes</taxon>
        <taxon>Streptosporangiales</taxon>
        <taxon>Nocardiopsidaceae</taxon>
        <taxon>Nocardiopsis</taxon>
    </lineage>
</organism>
<dbReference type="GO" id="GO:0004674">
    <property type="term" value="F:protein serine/threonine kinase activity"/>
    <property type="evidence" value="ECO:0007669"/>
    <property type="project" value="UniProtKB-KW"/>
</dbReference>
<dbReference type="Pfam" id="PF13581">
    <property type="entry name" value="HATPase_c_2"/>
    <property type="match status" value="1"/>
</dbReference>
<evidence type="ECO:0000313" key="5">
    <source>
        <dbReference type="Proteomes" id="UP000682416"/>
    </source>
</evidence>
<feature type="region of interest" description="Disordered" evidence="2">
    <location>
        <begin position="1"/>
        <end position="21"/>
    </location>
</feature>
<evidence type="ECO:0000259" key="3">
    <source>
        <dbReference type="Pfam" id="PF13581"/>
    </source>
</evidence>
<keyword evidence="1" id="KW-0723">Serine/threonine-protein kinase</keyword>
<dbReference type="Gene3D" id="3.30.565.10">
    <property type="entry name" value="Histidine kinase-like ATPase, C-terminal domain"/>
    <property type="match status" value="1"/>
</dbReference>
<dbReference type="EMBL" id="CP074402">
    <property type="protein sequence ID" value="QVJ02012.1"/>
    <property type="molecule type" value="Genomic_DNA"/>
</dbReference>
<feature type="domain" description="Histidine kinase/HSP90-like ATPase" evidence="3">
    <location>
        <begin position="30"/>
        <end position="142"/>
    </location>
</feature>
<dbReference type="GO" id="GO:0005524">
    <property type="term" value="F:ATP binding"/>
    <property type="evidence" value="ECO:0007669"/>
    <property type="project" value="UniProtKB-KW"/>
</dbReference>
<keyword evidence="4" id="KW-0547">Nucleotide-binding</keyword>
<dbReference type="AlphaFoldDB" id="A0A975LB55"/>
<keyword evidence="1" id="KW-0808">Transferase</keyword>
<keyword evidence="4" id="KW-0067">ATP-binding</keyword>
<reference evidence="4" key="1">
    <citation type="submission" date="2021-05" db="EMBL/GenBank/DDBJ databases">
        <authorList>
            <person name="Kaiqin L."/>
            <person name="Jian G."/>
        </authorList>
    </citation>
    <scope>NUCLEOTIDE SEQUENCE</scope>
    <source>
        <strain evidence="4">HDS5</strain>
    </source>
</reference>
<dbReference type="InterPro" id="IPR050267">
    <property type="entry name" value="Anti-sigma-factor_SerPK"/>
</dbReference>
<dbReference type="InterPro" id="IPR003594">
    <property type="entry name" value="HATPase_dom"/>
</dbReference>
<protein>
    <submittedName>
        <fullName evidence="4">ATP-binding protein</fullName>
    </submittedName>
</protein>
<evidence type="ECO:0000313" key="4">
    <source>
        <dbReference type="EMBL" id="QVJ02012.1"/>
    </source>
</evidence>
<name>A0A975LB55_9ACTN</name>
<keyword evidence="5" id="KW-1185">Reference proteome</keyword>
<dbReference type="Proteomes" id="UP000682416">
    <property type="component" value="Chromosome"/>
</dbReference>
<dbReference type="PANTHER" id="PTHR35526">
    <property type="entry name" value="ANTI-SIGMA-F FACTOR RSBW-RELATED"/>
    <property type="match status" value="1"/>
</dbReference>
<dbReference type="KEGG" id="nec:KGD82_03700"/>
<keyword evidence="1" id="KW-0418">Kinase</keyword>
<gene>
    <name evidence="4" type="ORF">KGD82_03700</name>
</gene>